<organism evidence="1">
    <name type="scientific">mine drainage metagenome</name>
    <dbReference type="NCBI Taxonomy" id="410659"/>
    <lineage>
        <taxon>unclassified sequences</taxon>
        <taxon>metagenomes</taxon>
        <taxon>ecological metagenomes</taxon>
    </lineage>
</organism>
<name>A0A1J5SPP6_9ZZZZ</name>
<protein>
    <recommendedName>
        <fullName evidence="2">HEAT repeat domain-containing protein</fullName>
    </recommendedName>
</protein>
<evidence type="ECO:0000313" key="1">
    <source>
        <dbReference type="EMBL" id="OIR06000.1"/>
    </source>
</evidence>
<dbReference type="EMBL" id="MLJW01000046">
    <property type="protein sequence ID" value="OIR06000.1"/>
    <property type="molecule type" value="Genomic_DNA"/>
</dbReference>
<sequence length="226" mass="25085">MSQEKNHGVQRSEIEDAINDLTAGINANIWYDARQYGDASAEERISKTHNAMRFAVEALKKLAALDQMSAGNAVLNILRVLVVLDRDGISSFNADSGVDVFVYDPMNPKKVPPNFADLAEAYIDVPVEIDLGEQVNSDSLEQALTNEDWKVRLAAIERIERDNLDLSEDQHERALTDESCLVRAAAVKLGQLSPAQYDRALEDDSRTVVLAAQETPRSILCMKPMR</sequence>
<dbReference type="InterPro" id="IPR011989">
    <property type="entry name" value="ARM-like"/>
</dbReference>
<dbReference type="InterPro" id="IPR016024">
    <property type="entry name" value="ARM-type_fold"/>
</dbReference>
<reference evidence="1" key="1">
    <citation type="submission" date="2016-10" db="EMBL/GenBank/DDBJ databases">
        <title>Sequence of Gallionella enrichment culture.</title>
        <authorList>
            <person name="Poehlein A."/>
            <person name="Muehling M."/>
            <person name="Daniel R."/>
        </authorList>
    </citation>
    <scope>NUCLEOTIDE SEQUENCE</scope>
</reference>
<dbReference type="SUPFAM" id="SSF48371">
    <property type="entry name" value="ARM repeat"/>
    <property type="match status" value="1"/>
</dbReference>
<comment type="caution">
    <text evidence="1">The sequence shown here is derived from an EMBL/GenBank/DDBJ whole genome shotgun (WGS) entry which is preliminary data.</text>
</comment>
<dbReference type="Gene3D" id="1.25.10.10">
    <property type="entry name" value="Leucine-rich Repeat Variant"/>
    <property type="match status" value="1"/>
</dbReference>
<proteinExistence type="predicted"/>
<gene>
    <name evidence="1" type="ORF">GALL_117970</name>
</gene>
<accession>A0A1J5SPP6</accession>
<dbReference type="AlphaFoldDB" id="A0A1J5SPP6"/>
<evidence type="ECO:0008006" key="2">
    <source>
        <dbReference type="Google" id="ProtNLM"/>
    </source>
</evidence>